<keyword evidence="3" id="KW-1185">Reference proteome</keyword>
<accession>A0ABT4IL43</accession>
<dbReference type="EMBL" id="JAPTGC010000005">
    <property type="protein sequence ID" value="MCZ0862478.1"/>
    <property type="molecule type" value="Genomic_DNA"/>
</dbReference>
<protein>
    <submittedName>
        <fullName evidence="2">Molybdopterin dinucleotide-binding protein</fullName>
    </submittedName>
</protein>
<proteinExistence type="predicted"/>
<dbReference type="InterPro" id="IPR009010">
    <property type="entry name" value="Asp_de-COase-like_dom_sf"/>
</dbReference>
<comment type="caution">
    <text evidence="2">The sequence shown here is derived from an EMBL/GenBank/DDBJ whole genome shotgun (WGS) entry which is preliminary data.</text>
</comment>
<name>A0ABT4IL43_9EURY</name>
<evidence type="ECO:0000313" key="2">
    <source>
        <dbReference type="EMBL" id="MCZ0862478.1"/>
    </source>
</evidence>
<dbReference type="RefSeq" id="WP_268922730.1">
    <property type="nucleotide sequence ID" value="NZ_JAPTGC010000005.1"/>
</dbReference>
<dbReference type="Pfam" id="PF01568">
    <property type="entry name" value="Molydop_binding"/>
    <property type="match status" value="1"/>
</dbReference>
<reference evidence="2" key="1">
    <citation type="submission" date="2022-12" db="EMBL/GenBank/DDBJ databases">
        <title>Isolation and characterisation of novel Methanocorpusculum spp. from native Australian herbivores indicates the genus is ancestrally host-associated.</title>
        <authorList>
            <person name="Volmer J.G."/>
            <person name="Soo R.M."/>
            <person name="Evans P.N."/>
            <person name="Hoedt E.C."/>
            <person name="Astorga Alsina A.L."/>
            <person name="Woodcroft B.J."/>
            <person name="Tyson G.W."/>
            <person name="Hugenholtz P."/>
            <person name="Morrison M."/>
        </authorList>
    </citation>
    <scope>NUCLEOTIDE SEQUENCE</scope>
    <source>
        <strain evidence="2">CW153</strain>
    </source>
</reference>
<evidence type="ECO:0000313" key="3">
    <source>
        <dbReference type="Proteomes" id="UP001141336"/>
    </source>
</evidence>
<organism evidence="2 3">
    <name type="scientific">Methanocorpusculum vombati</name>
    <dbReference type="NCBI Taxonomy" id="3002864"/>
    <lineage>
        <taxon>Archaea</taxon>
        <taxon>Methanobacteriati</taxon>
        <taxon>Methanobacteriota</taxon>
        <taxon>Stenosarchaea group</taxon>
        <taxon>Methanomicrobia</taxon>
        <taxon>Methanomicrobiales</taxon>
        <taxon>Methanocorpusculaceae</taxon>
        <taxon>Methanocorpusculum</taxon>
    </lineage>
</organism>
<gene>
    <name evidence="2" type="ORF">O0S09_04310</name>
</gene>
<dbReference type="InterPro" id="IPR006657">
    <property type="entry name" value="MoPterin_dinucl-bd_dom"/>
</dbReference>
<dbReference type="Proteomes" id="UP001141336">
    <property type="component" value="Unassembled WGS sequence"/>
</dbReference>
<sequence length="140" mass="15514">MKTLHLNMVTQRAVEEGEAMEAGKTTQKYFDVCTVVEMNADDIREMGISPNTVVKVTSECGEVFVKAIIARQTCPRGLCHIRQGVWANQVVPPRTQSTGEPQYSGFPVTIEPAPDARIVPAVELVQKACNKWNGQLLWPM</sequence>
<evidence type="ECO:0000259" key="1">
    <source>
        <dbReference type="Pfam" id="PF01568"/>
    </source>
</evidence>
<feature type="domain" description="Molybdopterin dinucleotide-binding" evidence="1">
    <location>
        <begin position="7"/>
        <end position="105"/>
    </location>
</feature>
<dbReference type="Gene3D" id="2.40.40.20">
    <property type="match status" value="1"/>
</dbReference>
<dbReference type="SUPFAM" id="SSF50692">
    <property type="entry name" value="ADC-like"/>
    <property type="match status" value="1"/>
</dbReference>